<sequence>MQTSVDLERCCANGYQPGMNTNTFQTLCEGLCDLLQEPRFELPETLEGTIAFHLNLQGVAVNFLYFPETCADHLFILTEFGAVPETDPRAIDMFKALMDANFVLPHPNPPTMSRNPVTGEMVLRCVQPFEGATSAGLLEVVRHAVAAALEWRKTFFLGPGLPSPVGPEVNASRDFA</sequence>
<dbReference type="Gene3D" id="3.30.1460.10">
    <property type="match status" value="1"/>
</dbReference>
<evidence type="ECO:0008006" key="3">
    <source>
        <dbReference type="Google" id="ProtNLM"/>
    </source>
</evidence>
<dbReference type="EMBL" id="WJBU01000022">
    <property type="protein sequence ID" value="MRD49323.1"/>
    <property type="molecule type" value="Genomic_DNA"/>
</dbReference>
<dbReference type="CDD" id="cd17020">
    <property type="entry name" value="T3SC_IA_ShcM-like"/>
    <property type="match status" value="1"/>
</dbReference>
<protein>
    <recommendedName>
        <fullName evidence="3">Tir chaperone protein (CesT) family protein</fullName>
    </recommendedName>
</protein>
<dbReference type="GO" id="GO:0030254">
    <property type="term" value="P:protein secretion by the type III secretion system"/>
    <property type="evidence" value="ECO:0007669"/>
    <property type="project" value="InterPro"/>
</dbReference>
<keyword evidence="2" id="KW-1185">Reference proteome</keyword>
<organism evidence="1 2">
    <name type="scientific">Caenimonas koreensis DSM 17982</name>
    <dbReference type="NCBI Taxonomy" id="1121255"/>
    <lineage>
        <taxon>Bacteria</taxon>
        <taxon>Pseudomonadati</taxon>
        <taxon>Pseudomonadota</taxon>
        <taxon>Betaproteobacteria</taxon>
        <taxon>Burkholderiales</taxon>
        <taxon>Comamonadaceae</taxon>
        <taxon>Caenimonas</taxon>
    </lineage>
</organism>
<dbReference type="RefSeq" id="WP_153586632.1">
    <property type="nucleotide sequence ID" value="NZ_WJBU01000022.1"/>
</dbReference>
<accession>A0A844B837</accession>
<dbReference type="Pfam" id="PF05932">
    <property type="entry name" value="CesT"/>
    <property type="match status" value="1"/>
</dbReference>
<dbReference type="InterPro" id="IPR010261">
    <property type="entry name" value="Tir_chaperone"/>
</dbReference>
<reference evidence="1 2" key="1">
    <citation type="submission" date="2019-11" db="EMBL/GenBank/DDBJ databases">
        <title>Caenimonas koreensis gen. nov., sp. nov., isolated from activated sludge.</title>
        <authorList>
            <person name="Seung H.R."/>
        </authorList>
    </citation>
    <scope>NUCLEOTIDE SEQUENCE [LARGE SCALE GENOMIC DNA]</scope>
    <source>
        <strain evidence="1 2">EMB320</strain>
    </source>
</reference>
<dbReference type="AlphaFoldDB" id="A0A844B837"/>
<dbReference type="SUPFAM" id="SSF69635">
    <property type="entry name" value="Type III secretory system chaperone-like"/>
    <property type="match status" value="1"/>
</dbReference>
<proteinExistence type="predicted"/>
<gene>
    <name evidence="1" type="ORF">GHT07_18770</name>
</gene>
<evidence type="ECO:0000313" key="2">
    <source>
        <dbReference type="Proteomes" id="UP000487350"/>
    </source>
</evidence>
<dbReference type="Proteomes" id="UP000487350">
    <property type="component" value="Unassembled WGS sequence"/>
</dbReference>
<evidence type="ECO:0000313" key="1">
    <source>
        <dbReference type="EMBL" id="MRD49323.1"/>
    </source>
</evidence>
<comment type="caution">
    <text evidence="1">The sequence shown here is derived from an EMBL/GenBank/DDBJ whole genome shotgun (WGS) entry which is preliminary data.</text>
</comment>
<dbReference type="OrthoDB" id="8719930at2"/>
<name>A0A844B837_9BURK</name>